<dbReference type="Proteomes" id="UP000198983">
    <property type="component" value="Chromosome I"/>
</dbReference>
<organism evidence="6 7">
    <name type="scientific">Actinopolymorpha singaporensis</name>
    <dbReference type="NCBI Taxonomy" id="117157"/>
    <lineage>
        <taxon>Bacteria</taxon>
        <taxon>Bacillati</taxon>
        <taxon>Actinomycetota</taxon>
        <taxon>Actinomycetes</taxon>
        <taxon>Propionibacteriales</taxon>
        <taxon>Actinopolymorphaceae</taxon>
        <taxon>Actinopolymorpha</taxon>
    </lineage>
</organism>
<sequence>MPERSLDAEGGTGHRAADSFSGSAPGRRRSLRDEVIGRLVRAALDDQVAKSGRSALRVVDAGGGTGHLAVPIARMGHQVTVVDPSPDSLAALERRAAEAHVTGRVQAVQGDAVSLRELLGEATTDLVLCHSVLEVVDDPQVAVHAMASVLRPGGALSLVAANRYAAVLAKVLSGHLDQARAALDAADDPVEAGPTPRRFTPEQLRGLAENAGLVVVDERGVRVFADLLPAGLADEPGATAALLDLESQASAHPKFRVLSAQLHLLARRQ</sequence>
<evidence type="ECO:0000256" key="2">
    <source>
        <dbReference type="ARBA" id="ARBA00022679"/>
    </source>
</evidence>
<protein>
    <submittedName>
        <fullName evidence="6">2-polyprenyl-3-methyl-5-hydroxy-6-metoxy-1,4-benzoquinol methylase</fullName>
    </submittedName>
</protein>
<reference evidence="6 7" key="1">
    <citation type="submission" date="2016-10" db="EMBL/GenBank/DDBJ databases">
        <authorList>
            <person name="de Groot N.N."/>
        </authorList>
    </citation>
    <scope>NUCLEOTIDE SEQUENCE [LARGE SCALE GENOMIC DNA]</scope>
    <source>
        <strain evidence="6 7">DSM 22024</strain>
    </source>
</reference>
<dbReference type="SUPFAM" id="SSF53335">
    <property type="entry name" value="S-adenosyl-L-methionine-dependent methyltransferases"/>
    <property type="match status" value="1"/>
</dbReference>
<evidence type="ECO:0000313" key="6">
    <source>
        <dbReference type="EMBL" id="SDT04631.1"/>
    </source>
</evidence>
<dbReference type="AlphaFoldDB" id="A0A1H1X6D7"/>
<dbReference type="InterPro" id="IPR029063">
    <property type="entry name" value="SAM-dependent_MTases_sf"/>
</dbReference>
<dbReference type="GO" id="GO:0008168">
    <property type="term" value="F:methyltransferase activity"/>
    <property type="evidence" value="ECO:0007669"/>
    <property type="project" value="UniProtKB-KW"/>
</dbReference>
<dbReference type="Gene3D" id="3.40.50.150">
    <property type="entry name" value="Vaccinia Virus protein VP39"/>
    <property type="match status" value="1"/>
</dbReference>
<keyword evidence="2" id="KW-0808">Transferase</keyword>
<keyword evidence="7" id="KW-1185">Reference proteome</keyword>
<evidence type="ECO:0000256" key="3">
    <source>
        <dbReference type="ARBA" id="ARBA00022691"/>
    </source>
</evidence>
<feature type="region of interest" description="Disordered" evidence="4">
    <location>
        <begin position="1"/>
        <end position="28"/>
    </location>
</feature>
<dbReference type="CDD" id="cd02440">
    <property type="entry name" value="AdoMet_MTases"/>
    <property type="match status" value="1"/>
</dbReference>
<name>A0A1H1X6D7_9ACTN</name>
<evidence type="ECO:0000256" key="1">
    <source>
        <dbReference type="ARBA" id="ARBA00022603"/>
    </source>
</evidence>
<dbReference type="STRING" id="117157.SAMN04489717_4829"/>
<evidence type="ECO:0000256" key="4">
    <source>
        <dbReference type="SAM" id="MobiDB-lite"/>
    </source>
</evidence>
<evidence type="ECO:0000259" key="5">
    <source>
        <dbReference type="Pfam" id="PF08241"/>
    </source>
</evidence>
<accession>A0A1H1X6D7</accession>
<dbReference type="PANTHER" id="PTHR43464:SF19">
    <property type="entry name" value="UBIQUINONE BIOSYNTHESIS O-METHYLTRANSFERASE, MITOCHONDRIAL"/>
    <property type="match status" value="1"/>
</dbReference>
<feature type="domain" description="Methyltransferase type 11" evidence="5">
    <location>
        <begin position="59"/>
        <end position="157"/>
    </location>
</feature>
<gene>
    <name evidence="6" type="ORF">SAMN04489717_4829</name>
</gene>
<keyword evidence="3" id="KW-0949">S-adenosyl-L-methionine</keyword>
<dbReference type="PANTHER" id="PTHR43464">
    <property type="entry name" value="METHYLTRANSFERASE"/>
    <property type="match status" value="1"/>
</dbReference>
<dbReference type="GO" id="GO:0032259">
    <property type="term" value="P:methylation"/>
    <property type="evidence" value="ECO:0007669"/>
    <property type="project" value="UniProtKB-KW"/>
</dbReference>
<dbReference type="RefSeq" id="WP_241827600.1">
    <property type="nucleotide sequence ID" value="NZ_LT629732.1"/>
</dbReference>
<evidence type="ECO:0000313" key="7">
    <source>
        <dbReference type="Proteomes" id="UP000198983"/>
    </source>
</evidence>
<dbReference type="InterPro" id="IPR013216">
    <property type="entry name" value="Methyltransf_11"/>
</dbReference>
<dbReference type="EMBL" id="LT629732">
    <property type="protein sequence ID" value="SDT04631.1"/>
    <property type="molecule type" value="Genomic_DNA"/>
</dbReference>
<keyword evidence="1 6" id="KW-0489">Methyltransferase</keyword>
<proteinExistence type="predicted"/>
<dbReference type="Pfam" id="PF08241">
    <property type="entry name" value="Methyltransf_11"/>
    <property type="match status" value="1"/>
</dbReference>